<proteinExistence type="predicted"/>
<accession>A0A820LIU1</accession>
<dbReference type="AlphaFoldDB" id="A0A820LIU1"/>
<gene>
    <name evidence="1" type="ORF">KXQ929_LOCUS48651</name>
</gene>
<evidence type="ECO:0000313" key="2">
    <source>
        <dbReference type="Proteomes" id="UP000663868"/>
    </source>
</evidence>
<dbReference type="Proteomes" id="UP000663868">
    <property type="component" value="Unassembled WGS sequence"/>
</dbReference>
<comment type="caution">
    <text evidence="1">The sequence shown here is derived from an EMBL/GenBank/DDBJ whole genome shotgun (WGS) entry which is preliminary data.</text>
</comment>
<evidence type="ECO:0000313" key="1">
    <source>
        <dbReference type="EMBL" id="CAF4358064.1"/>
    </source>
</evidence>
<organism evidence="1 2">
    <name type="scientific">Adineta steineri</name>
    <dbReference type="NCBI Taxonomy" id="433720"/>
    <lineage>
        <taxon>Eukaryota</taxon>
        <taxon>Metazoa</taxon>
        <taxon>Spiralia</taxon>
        <taxon>Gnathifera</taxon>
        <taxon>Rotifera</taxon>
        <taxon>Eurotatoria</taxon>
        <taxon>Bdelloidea</taxon>
        <taxon>Adinetida</taxon>
        <taxon>Adinetidae</taxon>
        <taxon>Adineta</taxon>
    </lineage>
</organism>
<dbReference type="PANTHER" id="PTHR31043">
    <property type="entry name" value="NEPHROCYSTIN-4"/>
    <property type="match status" value="1"/>
</dbReference>
<reference evidence="1" key="1">
    <citation type="submission" date="2021-02" db="EMBL/GenBank/DDBJ databases">
        <authorList>
            <person name="Nowell W R."/>
        </authorList>
    </citation>
    <scope>NUCLEOTIDE SEQUENCE</scope>
</reference>
<name>A0A820LIU1_9BILA</name>
<dbReference type="GO" id="GO:0036064">
    <property type="term" value="C:ciliary basal body"/>
    <property type="evidence" value="ECO:0007669"/>
    <property type="project" value="TreeGrafter"/>
</dbReference>
<dbReference type="PANTHER" id="PTHR31043:SF3">
    <property type="entry name" value="NEPHROCYSTIN-4"/>
    <property type="match status" value="1"/>
</dbReference>
<protein>
    <submittedName>
        <fullName evidence="1">Uncharacterized protein</fullName>
    </submittedName>
</protein>
<dbReference type="GO" id="GO:0097730">
    <property type="term" value="C:non-motile cilium"/>
    <property type="evidence" value="ECO:0007669"/>
    <property type="project" value="InterPro"/>
</dbReference>
<dbReference type="GO" id="GO:1904491">
    <property type="term" value="P:protein localization to ciliary transition zone"/>
    <property type="evidence" value="ECO:0007669"/>
    <property type="project" value="TreeGrafter"/>
</dbReference>
<dbReference type="InterPro" id="IPR029775">
    <property type="entry name" value="NPHP4"/>
</dbReference>
<dbReference type="GO" id="GO:0035869">
    <property type="term" value="C:ciliary transition zone"/>
    <property type="evidence" value="ECO:0007669"/>
    <property type="project" value="TreeGrafter"/>
</dbReference>
<dbReference type="GO" id="GO:0097546">
    <property type="term" value="C:ciliary base"/>
    <property type="evidence" value="ECO:0007669"/>
    <property type="project" value="TreeGrafter"/>
</dbReference>
<feature type="non-terminal residue" evidence="1">
    <location>
        <position position="1"/>
    </location>
</feature>
<dbReference type="GO" id="GO:0090090">
    <property type="term" value="P:negative regulation of canonical Wnt signaling pathway"/>
    <property type="evidence" value="ECO:0007669"/>
    <property type="project" value="InterPro"/>
</dbReference>
<dbReference type="EMBL" id="CAJOBB010019410">
    <property type="protein sequence ID" value="CAF4358064.1"/>
    <property type="molecule type" value="Genomic_DNA"/>
</dbReference>
<sequence length="190" mass="22161">YTCIFIDEDVLKQPNIQTNRRNILIEQVEIDMEPSINQFEEELCRLINKDRLEKTKTTQTTLTALVQESHNKVSIVERRLRVGVHNGQCYVQDPLIFYLTSDQEDTGMSSLSRKLSFRQSQRRRTVSAESRINGIDDRKRLYLRNPIRIDDVPIDDLNAIVFVLEYMVAIPLGTPVKPVINYEINLIRNI</sequence>